<reference evidence="6" key="2">
    <citation type="submission" date="2017-04" db="EMBL/GenBank/DDBJ databases">
        <title>Function of individual gut microbiota members based on whole genome sequencing of pure cultures obtained from chicken caecum.</title>
        <authorList>
            <person name="Medvecky M."/>
            <person name="Cejkova D."/>
            <person name="Polansky O."/>
            <person name="Karasova D."/>
            <person name="Kubasova T."/>
            <person name="Cizek A."/>
            <person name="Rychlik I."/>
        </authorList>
    </citation>
    <scope>NUCLEOTIDE SEQUENCE [LARGE SCALE GENOMIC DNA]</scope>
    <source>
        <strain evidence="6">An175</strain>
    </source>
</reference>
<dbReference type="Proteomes" id="UP000196386">
    <property type="component" value="Unassembled WGS sequence"/>
</dbReference>
<feature type="domain" description="Calcineurin-like phosphoesterase" evidence="1">
    <location>
        <begin position="2"/>
        <end position="131"/>
    </location>
</feature>
<dbReference type="GO" id="GO:0016787">
    <property type="term" value="F:hydrolase activity"/>
    <property type="evidence" value="ECO:0007669"/>
    <property type="project" value="InterPro"/>
</dbReference>
<name>A0A174LWR2_9FIRM</name>
<reference evidence="3" key="3">
    <citation type="journal article" date="2018" name="BMC Genomics">
        <title>Whole genome sequencing and function prediction of 133 gut anaerobes isolated from chicken caecum in pure cultures.</title>
        <authorList>
            <person name="Medvecky M."/>
            <person name="Cejkova D."/>
            <person name="Polansky O."/>
            <person name="Karasova D."/>
            <person name="Kubasova T."/>
            <person name="Cizek A."/>
            <person name="Rychlik I."/>
        </authorList>
    </citation>
    <scope>NUCLEOTIDE SEQUENCE</scope>
    <source>
        <strain evidence="3">An175</strain>
    </source>
</reference>
<dbReference type="Pfam" id="PF00149">
    <property type="entry name" value="Metallophos"/>
    <property type="match status" value="1"/>
</dbReference>
<dbReference type="Proteomes" id="UP000260828">
    <property type="component" value="Unassembled WGS sequence"/>
</dbReference>
<dbReference type="OrthoDB" id="9787800at2"/>
<evidence type="ECO:0000259" key="1">
    <source>
        <dbReference type="Pfam" id="PF00149"/>
    </source>
</evidence>
<proteinExistence type="predicted"/>
<evidence type="ECO:0000313" key="3">
    <source>
        <dbReference type="EMBL" id="OUP67940.1"/>
    </source>
</evidence>
<dbReference type="EMBL" id="CZBE01000001">
    <property type="protein sequence ID" value="CUP26140.1"/>
    <property type="molecule type" value="Genomic_DNA"/>
</dbReference>
<dbReference type="GeneID" id="72464169"/>
<dbReference type="Gene3D" id="3.60.21.10">
    <property type="match status" value="1"/>
</dbReference>
<gene>
    <name evidence="3" type="ORF">B5F11_15905</name>
    <name evidence="4" type="ORF">DXC40_06535</name>
    <name evidence="2" type="ORF">ERS852551_00265</name>
</gene>
<dbReference type="InterPro" id="IPR029052">
    <property type="entry name" value="Metallo-depent_PP-like"/>
</dbReference>
<sequence length="224" mass="25673">MIYVTGDIHADLDRFKGKEAKKLKKGDTLIVCGDFGFVWDGSKKEQQVLKWIGKRPYQVLFIEGTHDNLSLLDTYPPVDFCGGRARQISGRCYHLLRGEVYTIESDQIFTFGGGESFDADTRIEGQTWWPGELPTQQELAHARETLERCGHVVDYIITHEASSIVKGFLNMDSLHTNQMLAFFDELSKTVRYKQWFFGGCHLDKVIPPKHRAVYQQIVPLKAMR</sequence>
<evidence type="ECO:0000313" key="6">
    <source>
        <dbReference type="Proteomes" id="UP000196386"/>
    </source>
</evidence>
<dbReference type="RefSeq" id="WP_024729621.1">
    <property type="nucleotide sequence ID" value="NZ_CABIWA010000005.1"/>
</dbReference>
<evidence type="ECO:0000313" key="2">
    <source>
        <dbReference type="EMBL" id="CUP26140.1"/>
    </source>
</evidence>
<evidence type="ECO:0000313" key="5">
    <source>
        <dbReference type="Proteomes" id="UP000095765"/>
    </source>
</evidence>
<dbReference type="EMBL" id="QVME01000002">
    <property type="protein sequence ID" value="RGE68941.1"/>
    <property type="molecule type" value="Genomic_DNA"/>
</dbReference>
<dbReference type="Proteomes" id="UP000095765">
    <property type="component" value="Unassembled WGS sequence"/>
</dbReference>
<protein>
    <recommendedName>
        <fullName evidence="1">Calcineurin-like phosphoesterase domain-containing protein</fullName>
    </recommendedName>
</protein>
<dbReference type="InterPro" id="IPR004843">
    <property type="entry name" value="Calcineurin-like_PHP"/>
</dbReference>
<reference evidence="4 7" key="4">
    <citation type="submission" date="2018-08" db="EMBL/GenBank/DDBJ databases">
        <title>A genome reference for cultivated species of the human gut microbiota.</title>
        <authorList>
            <person name="Zou Y."/>
            <person name="Xue W."/>
            <person name="Luo G."/>
        </authorList>
    </citation>
    <scope>NUCLEOTIDE SEQUENCE [LARGE SCALE GENOMIC DNA]</scope>
    <source>
        <strain evidence="4 7">TF05-12AC</strain>
    </source>
</reference>
<dbReference type="AlphaFoldDB" id="A0A174LWR2"/>
<organism evidence="2 5">
    <name type="scientific">Anaerotruncus colihominis</name>
    <dbReference type="NCBI Taxonomy" id="169435"/>
    <lineage>
        <taxon>Bacteria</taxon>
        <taxon>Bacillati</taxon>
        <taxon>Bacillota</taxon>
        <taxon>Clostridia</taxon>
        <taxon>Eubacteriales</taxon>
        <taxon>Oscillospiraceae</taxon>
        <taxon>Anaerotruncus</taxon>
    </lineage>
</organism>
<accession>A0A174LWR2</accession>
<evidence type="ECO:0000313" key="7">
    <source>
        <dbReference type="Proteomes" id="UP000260828"/>
    </source>
</evidence>
<dbReference type="EMBL" id="NFKP01000024">
    <property type="protein sequence ID" value="OUP67940.1"/>
    <property type="molecule type" value="Genomic_DNA"/>
</dbReference>
<dbReference type="SUPFAM" id="SSF56300">
    <property type="entry name" value="Metallo-dependent phosphatases"/>
    <property type="match status" value="1"/>
</dbReference>
<reference evidence="2 5" key="1">
    <citation type="submission" date="2015-09" db="EMBL/GenBank/DDBJ databases">
        <authorList>
            <consortium name="Pathogen Informatics"/>
        </authorList>
    </citation>
    <scope>NUCLEOTIDE SEQUENCE [LARGE SCALE GENOMIC DNA]</scope>
    <source>
        <strain evidence="2 5">2789STDY5834939</strain>
    </source>
</reference>
<evidence type="ECO:0000313" key="4">
    <source>
        <dbReference type="EMBL" id="RGE68941.1"/>
    </source>
</evidence>